<dbReference type="HOGENOM" id="CLU_1087650_0_0_1"/>
<name>H3GEY6_PHYRM</name>
<feature type="region of interest" description="Disordered" evidence="2">
    <location>
        <begin position="169"/>
        <end position="220"/>
    </location>
</feature>
<feature type="domain" description="CBM1" evidence="4">
    <location>
        <begin position="88"/>
        <end position="113"/>
    </location>
</feature>
<dbReference type="EnsemblProtists" id="Phyra74243">
    <property type="protein sequence ID" value="Phyra74243"/>
    <property type="gene ID" value="Phyra74243"/>
</dbReference>
<dbReference type="VEuPathDB" id="FungiDB:KRP23_1840"/>
<evidence type="ECO:0000256" key="1">
    <source>
        <dbReference type="ARBA" id="ARBA00022729"/>
    </source>
</evidence>
<dbReference type="GO" id="GO:0005975">
    <property type="term" value="P:carbohydrate metabolic process"/>
    <property type="evidence" value="ECO:0007669"/>
    <property type="project" value="InterPro"/>
</dbReference>
<dbReference type="GO" id="GO:0005576">
    <property type="term" value="C:extracellular region"/>
    <property type="evidence" value="ECO:0007669"/>
    <property type="project" value="InterPro"/>
</dbReference>
<dbReference type="Pfam" id="PF00734">
    <property type="entry name" value="CBM_1"/>
    <property type="match status" value="1"/>
</dbReference>
<evidence type="ECO:0000313" key="6">
    <source>
        <dbReference type="Proteomes" id="UP000005238"/>
    </source>
</evidence>
<dbReference type="VEuPathDB" id="FungiDB:KRP22_11407"/>
<dbReference type="EMBL" id="DS566004">
    <property type="status" value="NOT_ANNOTATED_CDS"/>
    <property type="molecule type" value="Genomic_DNA"/>
</dbReference>
<evidence type="ECO:0000259" key="4">
    <source>
        <dbReference type="Pfam" id="PF00734"/>
    </source>
</evidence>
<protein>
    <recommendedName>
        <fullName evidence="4">CBM1 domain-containing protein</fullName>
    </recommendedName>
</protein>
<sequence length="256" mass="26444">MATVQFLVSFLIVLALATPSSAQELAAENELGRLLDESESGDGSTFSSSDSGSAANVAASDVDVLPDTLPPDWIPPVAQPVVDGVKMFGQCGGIFYSGTTDCADPDAYCKQLSVYSSICSPRPVASEPPIDFAFRLQIHTPAMLKLRVVLSFAVAALVALTSLDGVAAQQVDPPPQEGDEPSYSGSGDFYDAGTPTTTHATPVPTKDTSSSNKDTSKVSAGDGVVQRWGDCGAGDTCVSGTYCKKLGNGMSLCYPG</sequence>
<dbReference type="GO" id="GO:0030248">
    <property type="term" value="F:cellulose binding"/>
    <property type="evidence" value="ECO:0007669"/>
    <property type="project" value="InterPro"/>
</dbReference>
<dbReference type="SUPFAM" id="SSF57180">
    <property type="entry name" value="Cellulose-binding domain"/>
    <property type="match status" value="1"/>
</dbReference>
<keyword evidence="1 3" id="KW-0732">Signal</keyword>
<feature type="signal peptide" evidence="3">
    <location>
        <begin position="1"/>
        <end position="22"/>
    </location>
</feature>
<dbReference type="OMA" id="KMFGQCG"/>
<dbReference type="AlphaFoldDB" id="H3GEY6"/>
<evidence type="ECO:0000256" key="3">
    <source>
        <dbReference type="SAM" id="SignalP"/>
    </source>
</evidence>
<organism evidence="5 6">
    <name type="scientific">Phytophthora ramorum</name>
    <name type="common">Sudden oak death agent</name>
    <dbReference type="NCBI Taxonomy" id="164328"/>
    <lineage>
        <taxon>Eukaryota</taxon>
        <taxon>Sar</taxon>
        <taxon>Stramenopiles</taxon>
        <taxon>Oomycota</taxon>
        <taxon>Peronosporomycetes</taxon>
        <taxon>Peronosporales</taxon>
        <taxon>Peronosporaceae</taxon>
        <taxon>Phytophthora</taxon>
    </lineage>
</organism>
<evidence type="ECO:0000313" key="5">
    <source>
        <dbReference type="EnsemblProtists" id="Phyra74243"/>
    </source>
</evidence>
<accession>H3GEY6</accession>
<dbReference type="Proteomes" id="UP000005238">
    <property type="component" value="Unassembled WGS sequence"/>
</dbReference>
<reference evidence="6" key="1">
    <citation type="journal article" date="2006" name="Science">
        <title>Phytophthora genome sequences uncover evolutionary origins and mechanisms of pathogenesis.</title>
        <authorList>
            <person name="Tyler B.M."/>
            <person name="Tripathy S."/>
            <person name="Zhang X."/>
            <person name="Dehal P."/>
            <person name="Jiang R.H."/>
            <person name="Aerts A."/>
            <person name="Arredondo F.D."/>
            <person name="Baxter L."/>
            <person name="Bensasson D."/>
            <person name="Beynon J.L."/>
            <person name="Chapman J."/>
            <person name="Damasceno C.M."/>
            <person name="Dorrance A.E."/>
            <person name="Dou D."/>
            <person name="Dickerman A.W."/>
            <person name="Dubchak I.L."/>
            <person name="Garbelotto M."/>
            <person name="Gijzen M."/>
            <person name="Gordon S.G."/>
            <person name="Govers F."/>
            <person name="Grunwald N.J."/>
            <person name="Huang W."/>
            <person name="Ivors K.L."/>
            <person name="Jones R.W."/>
            <person name="Kamoun S."/>
            <person name="Krampis K."/>
            <person name="Lamour K.H."/>
            <person name="Lee M.K."/>
            <person name="McDonald W.H."/>
            <person name="Medina M."/>
            <person name="Meijer H.J."/>
            <person name="Nordberg E.K."/>
            <person name="Maclean D.J."/>
            <person name="Ospina-Giraldo M.D."/>
            <person name="Morris P.F."/>
            <person name="Phuntumart V."/>
            <person name="Putnam N.H."/>
            <person name="Rash S."/>
            <person name="Rose J.K."/>
            <person name="Sakihama Y."/>
            <person name="Salamov A.A."/>
            <person name="Savidor A."/>
            <person name="Scheuring C.F."/>
            <person name="Smith B.M."/>
            <person name="Sobral B.W."/>
            <person name="Terry A."/>
            <person name="Torto-Alalibo T.A."/>
            <person name="Win J."/>
            <person name="Xu Z."/>
            <person name="Zhang H."/>
            <person name="Grigoriev I.V."/>
            <person name="Rokhsar D.S."/>
            <person name="Boore J.L."/>
        </authorList>
    </citation>
    <scope>NUCLEOTIDE SEQUENCE [LARGE SCALE GENOMIC DNA]</scope>
    <source>
        <strain evidence="6">Pr102</strain>
    </source>
</reference>
<reference evidence="5" key="2">
    <citation type="submission" date="2015-06" db="UniProtKB">
        <authorList>
            <consortium name="EnsemblProtists"/>
        </authorList>
    </citation>
    <scope>IDENTIFICATION</scope>
    <source>
        <strain evidence="5">Pr102</strain>
    </source>
</reference>
<feature type="chain" id="PRO_5003587061" description="CBM1 domain-containing protein" evidence="3">
    <location>
        <begin position="23"/>
        <end position="256"/>
    </location>
</feature>
<dbReference type="InterPro" id="IPR035971">
    <property type="entry name" value="CBD_sf"/>
</dbReference>
<proteinExistence type="predicted"/>
<dbReference type="VEuPathDB" id="FungiDB:KRP22_11406"/>
<keyword evidence="6" id="KW-1185">Reference proteome</keyword>
<dbReference type="InterPro" id="IPR000254">
    <property type="entry name" value="CBD"/>
</dbReference>
<feature type="compositionally biased region" description="Low complexity" evidence="2">
    <location>
        <begin position="194"/>
        <end position="219"/>
    </location>
</feature>
<dbReference type="VEuPathDB" id="FungiDB:KRP23_1841"/>
<evidence type="ECO:0000256" key="2">
    <source>
        <dbReference type="SAM" id="MobiDB-lite"/>
    </source>
</evidence>
<dbReference type="InParanoid" id="H3GEY6"/>
<dbReference type="eggNOG" id="ENOG502RFBQ">
    <property type="taxonomic scope" value="Eukaryota"/>
</dbReference>